<dbReference type="SUPFAM" id="SSF52087">
    <property type="entry name" value="CRAL/TRIO domain"/>
    <property type="match status" value="1"/>
</dbReference>
<evidence type="ECO:0000313" key="3">
    <source>
        <dbReference type="Proteomes" id="UP001057455"/>
    </source>
</evidence>
<dbReference type="InterPro" id="IPR036865">
    <property type="entry name" value="CRAL-TRIO_dom_sf"/>
</dbReference>
<dbReference type="CDD" id="cd00170">
    <property type="entry name" value="SEC14"/>
    <property type="match status" value="1"/>
</dbReference>
<evidence type="ECO:0000313" key="2">
    <source>
        <dbReference type="EMBL" id="GFE54736.1"/>
    </source>
</evidence>
<comment type="caution">
    <text evidence="2">The sequence shown here is derived from an EMBL/GenBank/DDBJ whole genome shotgun (WGS) entry which is preliminary data.</text>
</comment>
<dbReference type="Gene3D" id="3.40.525.10">
    <property type="entry name" value="CRAL-TRIO lipid binding domain"/>
    <property type="match status" value="1"/>
</dbReference>
<dbReference type="SMART" id="SM00516">
    <property type="entry name" value="SEC14"/>
    <property type="match status" value="1"/>
</dbReference>
<dbReference type="Pfam" id="PF00650">
    <property type="entry name" value="CRAL_TRIO"/>
    <property type="match status" value="1"/>
</dbReference>
<accession>A0A9W5TBQ4</accession>
<dbReference type="PROSITE" id="PS50191">
    <property type="entry name" value="CRAL_TRIO"/>
    <property type="match status" value="1"/>
</dbReference>
<protein>
    <submittedName>
        <fullName evidence="2">CRAL TRIO domain-containing, putative</fullName>
    </submittedName>
</protein>
<gene>
    <name evidence="2" type="ORF">BaOVIS_021400</name>
</gene>
<dbReference type="InterPro" id="IPR001251">
    <property type="entry name" value="CRAL-TRIO_dom"/>
</dbReference>
<dbReference type="SMART" id="SM01100">
    <property type="entry name" value="CRAL_TRIO_N"/>
    <property type="match status" value="1"/>
</dbReference>
<evidence type="ECO:0000259" key="1">
    <source>
        <dbReference type="PROSITE" id="PS50191"/>
    </source>
</evidence>
<dbReference type="PANTHER" id="PTHR45824">
    <property type="entry name" value="GH16843P"/>
    <property type="match status" value="1"/>
</dbReference>
<reference evidence="2" key="1">
    <citation type="submission" date="2019-12" db="EMBL/GenBank/DDBJ databases">
        <title>Genome sequence of Babesia ovis.</title>
        <authorList>
            <person name="Yamagishi J."/>
            <person name="Sevinc F."/>
            <person name="Xuan X."/>
        </authorList>
    </citation>
    <scope>NUCLEOTIDE SEQUENCE</scope>
    <source>
        <strain evidence="2">Selcuk</strain>
    </source>
</reference>
<dbReference type="InterPro" id="IPR011074">
    <property type="entry name" value="CRAL/TRIO_N_dom"/>
</dbReference>
<sequence length="359" mass="42293">MFRRKAETTEEADSSFDSVETIDVNSLGLVEGVGPSLLPDFYNSGITLKEFITKWRAIYPLEEETDTILNKVEELKQMLWKLPKYTGESGDNAHGRKWYKLWNVDPVEDVKLHELQWCHDLVLFRYLRSYEFKVPQAFLMLKKTLAWRRFKKMDAVDISAIGVSNTKGMVYRKGYDKVGRPIVYYRPKDEVDYDRDNQVLLIFFSLELSMQTLFLERGNDKVIIIIDLGDWSISKMPTLELVIDTVRALSEHYTDVMHEVIIIDGPMLVDPLMQMIKAVLDSSTAKKITMKHRGPKLEQHLKNRMDDSQIEESMGGTNMTKYDHELYWKHETEQARLYKQRIDDWCQQHEQEWLKLHEK</sequence>
<dbReference type="Proteomes" id="UP001057455">
    <property type="component" value="Unassembled WGS sequence"/>
</dbReference>
<dbReference type="SUPFAM" id="SSF46938">
    <property type="entry name" value="CRAL/TRIO N-terminal domain"/>
    <property type="match status" value="1"/>
</dbReference>
<dbReference type="PANTHER" id="PTHR45824:SF29">
    <property type="entry name" value="GH16843P"/>
    <property type="match status" value="1"/>
</dbReference>
<dbReference type="InterPro" id="IPR036273">
    <property type="entry name" value="CRAL/TRIO_N_dom_sf"/>
</dbReference>
<keyword evidence="3" id="KW-1185">Reference proteome</keyword>
<dbReference type="EMBL" id="BLIY01000017">
    <property type="protein sequence ID" value="GFE54736.1"/>
    <property type="molecule type" value="Genomic_DNA"/>
</dbReference>
<dbReference type="GO" id="GO:0008526">
    <property type="term" value="F:phosphatidylinositol transfer activity"/>
    <property type="evidence" value="ECO:0007669"/>
    <property type="project" value="TreeGrafter"/>
</dbReference>
<name>A0A9W5TBQ4_BABOV</name>
<proteinExistence type="predicted"/>
<dbReference type="OrthoDB" id="75724at2759"/>
<organism evidence="2 3">
    <name type="scientific">Babesia ovis</name>
    <dbReference type="NCBI Taxonomy" id="5869"/>
    <lineage>
        <taxon>Eukaryota</taxon>
        <taxon>Sar</taxon>
        <taxon>Alveolata</taxon>
        <taxon>Apicomplexa</taxon>
        <taxon>Aconoidasida</taxon>
        <taxon>Piroplasmida</taxon>
        <taxon>Babesiidae</taxon>
        <taxon>Babesia</taxon>
    </lineage>
</organism>
<dbReference type="InterPro" id="IPR052578">
    <property type="entry name" value="PI_Transfer_CRAL-TRIO"/>
</dbReference>
<feature type="domain" description="CRAL-TRIO" evidence="1">
    <location>
        <begin position="174"/>
        <end position="322"/>
    </location>
</feature>
<dbReference type="AlphaFoldDB" id="A0A9W5TBQ4"/>